<dbReference type="CDD" id="cd07340">
    <property type="entry name" value="M48B_Htpx_like"/>
    <property type="match status" value="1"/>
</dbReference>
<evidence type="ECO:0000256" key="8">
    <source>
        <dbReference type="ARBA" id="ARBA00022989"/>
    </source>
</evidence>
<feature type="domain" description="Peptidase M48" evidence="12">
    <location>
        <begin position="103"/>
        <end position="327"/>
    </location>
</feature>
<evidence type="ECO:0000256" key="3">
    <source>
        <dbReference type="ARBA" id="ARBA00022670"/>
    </source>
</evidence>
<evidence type="ECO:0000256" key="5">
    <source>
        <dbReference type="ARBA" id="ARBA00022723"/>
    </source>
</evidence>
<dbReference type="GO" id="GO:0004222">
    <property type="term" value="F:metalloendopeptidase activity"/>
    <property type="evidence" value="ECO:0007669"/>
    <property type="project" value="InterPro"/>
</dbReference>
<evidence type="ECO:0000313" key="14">
    <source>
        <dbReference type="Proteomes" id="UP000635983"/>
    </source>
</evidence>
<evidence type="ECO:0000256" key="10">
    <source>
        <dbReference type="ARBA" id="ARBA00023136"/>
    </source>
</evidence>
<keyword evidence="10 11" id="KW-0472">Membrane</keyword>
<dbReference type="InterPro" id="IPR050083">
    <property type="entry name" value="HtpX_protease"/>
</dbReference>
<evidence type="ECO:0000259" key="12">
    <source>
        <dbReference type="Pfam" id="PF01435"/>
    </source>
</evidence>
<keyword evidence="8 11" id="KW-1133">Transmembrane helix</keyword>
<sequence length="624" mass="68123">MAGDTRMNFFEEQDRARRNTWRLLGLLTLTVVVLVSVTSAALIYILGGDLGADHAIVGKVGAVVVGVVVLGWAYKTIQLRTGGHAVAQRLGGRLIDLDPSAERERTLLAVVEEMAIASGMPVPSVYVLDDDAINAFAAGYSPNDAVLGVTRGALDYLSREELQGVIAHEFSHIFHGDMRLNMRLVSALHGILLPGLIGRFLASSGEHASHAIARRRNLNDSPVVFVILLGVCLMVLGYAGTVCGRLIKAAINRQREYLADASAVRYTRNLDGLLGALKRISGFSGSVLRARRAAEYSHLYFSQGVPMAFGGWLDTHPAIEQRIRRLQPAWNGSLDGYRQGHGMLMGGALVEGFTGIARSLSHIGEPEAPELADAQATLAALPADLARAAHQTSGALALLYGLMLGADNATRERRSAWLGDRLEPEVRQWLSILERSFGNLDPRARLPLLELSFPALRRLSAARHRQLAADMRGLMANEGRVQLLEWTLLRIVERNLVRRRKLPQTLRALTDFETEIATLLAAVARAGSMGPVDQAAAFVEGWAMLPFGECRLDDVPPDILKRMDHAMRRLERLKPLQKPRLLKALARCIEHDGQVNVAEGELFRAVANILDCPMPPLLDTASGR</sequence>
<comment type="caution">
    <text evidence="13">The sequence shown here is derived from an EMBL/GenBank/DDBJ whole genome shotgun (WGS) entry which is preliminary data.</text>
</comment>
<dbReference type="Gene3D" id="3.30.2010.10">
    <property type="entry name" value="Metalloproteases ('zincins'), catalytic domain"/>
    <property type="match status" value="1"/>
</dbReference>
<protein>
    <submittedName>
        <fullName evidence="13">Zn-dependent protease</fullName>
    </submittedName>
</protein>
<keyword evidence="4 11" id="KW-0812">Transmembrane</keyword>
<gene>
    <name evidence="13" type="ORF">GCM10009304_21830</name>
</gene>
<keyword evidence="6" id="KW-0378">Hydrolase</keyword>
<organism evidence="13 14">
    <name type="scientific">Pseudomonas matsuisoli</name>
    <dbReference type="NCBI Taxonomy" id="1515666"/>
    <lineage>
        <taxon>Bacteria</taxon>
        <taxon>Pseudomonadati</taxon>
        <taxon>Pseudomonadota</taxon>
        <taxon>Gammaproteobacteria</taxon>
        <taxon>Pseudomonadales</taxon>
        <taxon>Pseudomonadaceae</taxon>
        <taxon>Pseudomonas</taxon>
    </lineage>
</organism>
<reference evidence="13" key="1">
    <citation type="journal article" date="2014" name="Int. J. Syst. Evol. Microbiol.">
        <title>Complete genome sequence of Corynebacterium casei LMG S-19264T (=DSM 44701T), isolated from a smear-ripened cheese.</title>
        <authorList>
            <consortium name="US DOE Joint Genome Institute (JGI-PGF)"/>
            <person name="Walter F."/>
            <person name="Albersmeier A."/>
            <person name="Kalinowski J."/>
            <person name="Ruckert C."/>
        </authorList>
    </citation>
    <scope>NUCLEOTIDE SEQUENCE</scope>
    <source>
        <strain evidence="13">JCM 30078</strain>
    </source>
</reference>
<proteinExistence type="predicted"/>
<dbReference type="PANTHER" id="PTHR43221">
    <property type="entry name" value="PROTEASE HTPX"/>
    <property type="match status" value="1"/>
</dbReference>
<dbReference type="EMBL" id="BMPO01000004">
    <property type="protein sequence ID" value="GGJ95390.1"/>
    <property type="molecule type" value="Genomic_DNA"/>
</dbReference>
<reference evidence="13" key="2">
    <citation type="submission" date="2020-09" db="EMBL/GenBank/DDBJ databases">
        <authorList>
            <person name="Sun Q."/>
            <person name="Ohkuma M."/>
        </authorList>
    </citation>
    <scope>NUCLEOTIDE SEQUENCE</scope>
    <source>
        <strain evidence="13">JCM 30078</strain>
    </source>
</reference>
<evidence type="ECO:0000256" key="11">
    <source>
        <dbReference type="SAM" id="Phobius"/>
    </source>
</evidence>
<keyword evidence="3 13" id="KW-0645">Protease</keyword>
<keyword evidence="14" id="KW-1185">Reference proteome</keyword>
<feature type="transmembrane region" description="Helical" evidence="11">
    <location>
        <begin position="21"/>
        <end position="44"/>
    </location>
</feature>
<name>A0A917PWM4_9PSED</name>
<evidence type="ECO:0000256" key="7">
    <source>
        <dbReference type="ARBA" id="ARBA00022833"/>
    </source>
</evidence>
<accession>A0A917PWM4</accession>
<feature type="transmembrane region" description="Helical" evidence="11">
    <location>
        <begin position="56"/>
        <end position="74"/>
    </location>
</feature>
<keyword evidence="5" id="KW-0479">Metal-binding</keyword>
<keyword evidence="2" id="KW-1003">Cell membrane</keyword>
<evidence type="ECO:0000313" key="13">
    <source>
        <dbReference type="EMBL" id="GGJ95390.1"/>
    </source>
</evidence>
<keyword evidence="7" id="KW-0862">Zinc</keyword>
<evidence type="ECO:0000256" key="9">
    <source>
        <dbReference type="ARBA" id="ARBA00023049"/>
    </source>
</evidence>
<evidence type="ECO:0000256" key="6">
    <source>
        <dbReference type="ARBA" id="ARBA00022801"/>
    </source>
</evidence>
<dbReference type="GO" id="GO:0046872">
    <property type="term" value="F:metal ion binding"/>
    <property type="evidence" value="ECO:0007669"/>
    <property type="project" value="UniProtKB-KW"/>
</dbReference>
<evidence type="ECO:0000256" key="2">
    <source>
        <dbReference type="ARBA" id="ARBA00022475"/>
    </source>
</evidence>
<dbReference type="InterPro" id="IPR001915">
    <property type="entry name" value="Peptidase_M48"/>
</dbReference>
<dbReference type="GO" id="GO:0006508">
    <property type="term" value="P:proteolysis"/>
    <property type="evidence" value="ECO:0007669"/>
    <property type="project" value="UniProtKB-KW"/>
</dbReference>
<dbReference type="PANTHER" id="PTHR43221:SF2">
    <property type="entry name" value="PROTEASE HTPX HOMOLOG"/>
    <property type="match status" value="1"/>
</dbReference>
<evidence type="ECO:0000256" key="1">
    <source>
        <dbReference type="ARBA" id="ARBA00001947"/>
    </source>
</evidence>
<dbReference type="Pfam" id="PF01435">
    <property type="entry name" value="Peptidase_M48"/>
    <property type="match status" value="1"/>
</dbReference>
<dbReference type="AlphaFoldDB" id="A0A917PWM4"/>
<dbReference type="Proteomes" id="UP000635983">
    <property type="component" value="Unassembled WGS sequence"/>
</dbReference>
<keyword evidence="9" id="KW-0482">Metalloprotease</keyword>
<evidence type="ECO:0000256" key="4">
    <source>
        <dbReference type="ARBA" id="ARBA00022692"/>
    </source>
</evidence>
<comment type="cofactor">
    <cofactor evidence="1">
        <name>Zn(2+)</name>
        <dbReference type="ChEBI" id="CHEBI:29105"/>
    </cofactor>
</comment>
<feature type="transmembrane region" description="Helical" evidence="11">
    <location>
        <begin position="222"/>
        <end position="247"/>
    </location>
</feature>